<keyword evidence="2" id="KW-0812">Transmembrane</keyword>
<accession>A0A8I0P4U7</accession>
<keyword evidence="2" id="KW-1133">Transmembrane helix</keyword>
<gene>
    <name evidence="3" type="ORF">H4687_005840</name>
</gene>
<name>A0A8I0P4U7_9ACTN</name>
<reference evidence="3 4" key="1">
    <citation type="submission" date="2020-10" db="EMBL/GenBank/DDBJ databases">
        <title>Sequencing the genomes of 1000 actinobacteria strains.</title>
        <authorList>
            <person name="Klenk H.-P."/>
        </authorList>
    </citation>
    <scope>NUCLEOTIDE SEQUENCE [LARGE SCALE GENOMIC DNA]</scope>
    <source>
        <strain evidence="3 4">DSM 41803</strain>
    </source>
</reference>
<organism evidence="3 4">
    <name type="scientific">Streptomyces stelliscabiei</name>
    <dbReference type="NCBI Taxonomy" id="146820"/>
    <lineage>
        <taxon>Bacteria</taxon>
        <taxon>Bacillati</taxon>
        <taxon>Actinomycetota</taxon>
        <taxon>Actinomycetes</taxon>
        <taxon>Kitasatosporales</taxon>
        <taxon>Streptomycetaceae</taxon>
        <taxon>Streptomyces</taxon>
    </lineage>
</organism>
<comment type="caution">
    <text evidence="3">The sequence shown here is derived from an EMBL/GenBank/DDBJ whole genome shotgun (WGS) entry which is preliminary data.</text>
</comment>
<feature type="transmembrane region" description="Helical" evidence="2">
    <location>
        <begin position="12"/>
        <end position="34"/>
    </location>
</feature>
<feature type="region of interest" description="Disordered" evidence="1">
    <location>
        <begin position="38"/>
        <end position="69"/>
    </location>
</feature>
<dbReference type="GeneID" id="86830384"/>
<proteinExistence type="predicted"/>
<dbReference type="AlphaFoldDB" id="A0A8I0P4U7"/>
<dbReference type="Proteomes" id="UP000629287">
    <property type="component" value="Unassembled WGS sequence"/>
</dbReference>
<evidence type="ECO:0000256" key="1">
    <source>
        <dbReference type="SAM" id="MobiDB-lite"/>
    </source>
</evidence>
<keyword evidence="2" id="KW-0472">Membrane</keyword>
<dbReference type="RefSeq" id="WP_233443708.1">
    <property type="nucleotide sequence ID" value="NZ_JADBGF010000001.1"/>
</dbReference>
<dbReference type="EMBL" id="JADBGF010000001">
    <property type="protein sequence ID" value="MBE1599711.1"/>
    <property type="molecule type" value="Genomic_DNA"/>
</dbReference>
<feature type="compositionally biased region" description="Basic and acidic residues" evidence="1">
    <location>
        <begin position="42"/>
        <end position="66"/>
    </location>
</feature>
<evidence type="ECO:0000256" key="2">
    <source>
        <dbReference type="SAM" id="Phobius"/>
    </source>
</evidence>
<sequence length="160" mass="16680">MSQQQQQPKKRSIGKFMGLGCLGIIALIVVIAVISSAGGNDSADKSSKDKAVTAEGSKDSTKDQAEGKPLAEQFKDCVAKSGTPTEKEAVQHVTKVTGTDKSNNVLDAAEVFTDYTGGIVGEHASDGKLIASAFASCYESDNGLVTVYDKDGELLANGNY</sequence>
<evidence type="ECO:0000313" key="3">
    <source>
        <dbReference type="EMBL" id="MBE1599711.1"/>
    </source>
</evidence>
<protein>
    <submittedName>
        <fullName evidence="3">Uncharacterized protein</fullName>
    </submittedName>
</protein>
<evidence type="ECO:0000313" key="4">
    <source>
        <dbReference type="Proteomes" id="UP000629287"/>
    </source>
</evidence>
<keyword evidence="4" id="KW-1185">Reference proteome</keyword>